<protein>
    <submittedName>
        <fullName evidence="8">D-allose transport system permease protein AlsC</fullName>
    </submittedName>
</protein>
<evidence type="ECO:0000313" key="8">
    <source>
        <dbReference type="EMBL" id="UGS33891.1"/>
    </source>
</evidence>
<dbReference type="EMBL" id="CP087164">
    <property type="protein sequence ID" value="UGS33891.1"/>
    <property type="molecule type" value="Genomic_DNA"/>
</dbReference>
<evidence type="ECO:0000256" key="5">
    <source>
        <dbReference type="ARBA" id="ARBA00023136"/>
    </source>
</evidence>
<evidence type="ECO:0000256" key="3">
    <source>
        <dbReference type="ARBA" id="ARBA00022692"/>
    </source>
</evidence>
<feature type="transmembrane region" description="Helical" evidence="7">
    <location>
        <begin position="38"/>
        <end position="57"/>
    </location>
</feature>
<dbReference type="PANTHER" id="PTHR32196">
    <property type="entry name" value="ABC TRANSPORTER PERMEASE PROTEIN YPHD-RELATED-RELATED"/>
    <property type="match status" value="1"/>
</dbReference>
<dbReference type="GO" id="GO:0005886">
    <property type="term" value="C:plasma membrane"/>
    <property type="evidence" value="ECO:0007669"/>
    <property type="project" value="UniProtKB-SubCell"/>
</dbReference>
<dbReference type="AlphaFoldDB" id="A0A9E6XUA8"/>
<feature type="transmembrane region" description="Helical" evidence="7">
    <location>
        <begin position="187"/>
        <end position="207"/>
    </location>
</feature>
<keyword evidence="9" id="KW-1185">Reference proteome</keyword>
<feature type="transmembrane region" description="Helical" evidence="7">
    <location>
        <begin position="269"/>
        <end position="287"/>
    </location>
</feature>
<keyword evidence="2" id="KW-1003">Cell membrane</keyword>
<keyword evidence="4 7" id="KW-1133">Transmembrane helix</keyword>
<gene>
    <name evidence="8" type="primary">alsC_1</name>
    <name evidence="8" type="ORF">DSM104329_00256</name>
</gene>
<dbReference type="Pfam" id="PF02653">
    <property type="entry name" value="BPD_transp_2"/>
    <property type="match status" value="1"/>
</dbReference>
<accession>A0A9E6XUA8</accession>
<feature type="transmembrane region" description="Helical" evidence="7">
    <location>
        <begin position="77"/>
        <end position="108"/>
    </location>
</feature>
<feature type="transmembrane region" description="Helical" evidence="7">
    <location>
        <begin position="149"/>
        <end position="175"/>
    </location>
</feature>
<comment type="subcellular location">
    <subcellularLocation>
        <location evidence="1">Cell membrane</location>
        <topology evidence="1">Multi-pass membrane protein</topology>
    </subcellularLocation>
</comment>
<evidence type="ECO:0000313" key="9">
    <source>
        <dbReference type="Proteomes" id="UP001162834"/>
    </source>
</evidence>
<reference evidence="8" key="1">
    <citation type="journal article" date="2022" name="Int. J. Syst. Evol. Microbiol.">
        <title>Pseudomonas aegrilactucae sp. nov. and Pseudomonas morbosilactucae sp. nov., pathogens causing bacterial rot of lettuce in Japan.</title>
        <authorList>
            <person name="Sawada H."/>
            <person name="Fujikawa T."/>
            <person name="Satou M."/>
        </authorList>
    </citation>
    <scope>NUCLEOTIDE SEQUENCE</scope>
    <source>
        <strain evidence="8">0166_1</strain>
    </source>
</reference>
<dbReference type="InterPro" id="IPR001851">
    <property type="entry name" value="ABC_transp_permease"/>
</dbReference>
<dbReference type="Proteomes" id="UP001162834">
    <property type="component" value="Chromosome"/>
</dbReference>
<dbReference type="CDD" id="cd06579">
    <property type="entry name" value="TM_PBP1_transp_AraH_like"/>
    <property type="match status" value="1"/>
</dbReference>
<evidence type="ECO:0000256" key="6">
    <source>
        <dbReference type="SAM" id="MobiDB-lite"/>
    </source>
</evidence>
<dbReference type="GO" id="GO:0022857">
    <property type="term" value="F:transmembrane transporter activity"/>
    <property type="evidence" value="ECO:0007669"/>
    <property type="project" value="InterPro"/>
</dbReference>
<feature type="region of interest" description="Disordered" evidence="6">
    <location>
        <begin position="1"/>
        <end position="27"/>
    </location>
</feature>
<evidence type="ECO:0000256" key="1">
    <source>
        <dbReference type="ARBA" id="ARBA00004651"/>
    </source>
</evidence>
<dbReference type="RefSeq" id="WP_259313580.1">
    <property type="nucleotide sequence ID" value="NZ_CP087164.1"/>
</dbReference>
<evidence type="ECO:0000256" key="7">
    <source>
        <dbReference type="SAM" id="Phobius"/>
    </source>
</evidence>
<feature type="transmembrane region" description="Helical" evidence="7">
    <location>
        <begin position="321"/>
        <end position="339"/>
    </location>
</feature>
<sequence>MREGTKIASTTERPPGNPEESGRRNRGSWQRLKAEDIANRYGLVGAWIVLIAVFGALEPDKFLTLSNFQDIFSSQAVLVVLSIGVLPALAVGAIDLSIAGTMGLALVIVGWLNVLHGWPIALAVLVALAAGVIVGGINALVIVRLGIDSIVATLGMGTLLAGIAIGINNLAISGISTSLIDAARTNVGGLQLVFFYALALALVLWYVFRYTPLGRYLFFIGGGGGVARLSGIPVDRVRAGSLVFSGLASAFSGVLLAGVLGAADPTVGPSYLLPALAGAFLGATAIVPGRFNVWGTVIAVYFLATGITGLELLGLSGYIEQVFYGGSLVLAVVLSRLASRRTQS</sequence>
<proteinExistence type="predicted"/>
<name>A0A9E6XUA8_9ACTN</name>
<organism evidence="8 9">
    <name type="scientific">Capillimicrobium parvum</name>
    <dbReference type="NCBI Taxonomy" id="2884022"/>
    <lineage>
        <taxon>Bacteria</taxon>
        <taxon>Bacillati</taxon>
        <taxon>Actinomycetota</taxon>
        <taxon>Thermoleophilia</taxon>
        <taxon>Solirubrobacterales</taxon>
        <taxon>Capillimicrobiaceae</taxon>
        <taxon>Capillimicrobium</taxon>
    </lineage>
</organism>
<evidence type="ECO:0000256" key="4">
    <source>
        <dbReference type="ARBA" id="ARBA00022989"/>
    </source>
</evidence>
<keyword evidence="3 7" id="KW-0812">Transmembrane</keyword>
<feature type="transmembrane region" description="Helical" evidence="7">
    <location>
        <begin position="294"/>
        <end position="315"/>
    </location>
</feature>
<keyword evidence="5 7" id="KW-0472">Membrane</keyword>
<feature type="transmembrane region" description="Helical" evidence="7">
    <location>
        <begin position="120"/>
        <end position="143"/>
    </location>
</feature>
<dbReference type="KEGG" id="sbae:DSM104329_00256"/>
<feature type="transmembrane region" description="Helical" evidence="7">
    <location>
        <begin position="242"/>
        <end position="263"/>
    </location>
</feature>
<evidence type="ECO:0000256" key="2">
    <source>
        <dbReference type="ARBA" id="ARBA00022475"/>
    </source>
</evidence>